<sequence>MRNLRLQVKIVNQSSHNPKGRIPAPIAEFLHIAPPNVTLEDFTQQICEKYARLYPRNHPLNIQRLQDFDGNDLDLTYTVGDVFDDKSSDREGSIVRVVHKDVLRDESVPPESGLRPASSRKRRIETLATVEEAENDGEEEAEEEDIGVPVNQHRNKRQRFENTRDQRLESSEREDDDEEAVEDEGEHVPASSNVVELSRSRQQTSGSDVHTAESSTGRRVRSPSLGSGSPNGGVNAGDTISLNNLLVPATQERGSSLIPETSQGLVPLLSPKEETFSSPLLFATAHRTKSSSTHPIEVSPEVEALDEPVIALEALKGSTAKKATASKQTGGKLKRPTKPTLTNKANPRNVNSAYDVVPTDDSSSEGEKSATSGPPKKGKAQPLKKLQGPATKRTVAQKPRASDTTPVMEVPSSQSETNASNVSSNFVVEVPHIDEVMNNVRPLSRSSVKNVADLLGSKFRPDEEPSVQVPSSSASKPVKPSPPAKRQSIKKGGKPSETLSTRENSTTPKPSAPVTAKRTQTKATVARKSTTPALATPEATNKNDGKSAAPHILHSALRDPEKKNLEAKKTVSFANEGSPTPATKTNVKPSAIAAKTTAATPNAGQEVRKARTTFKVPLPVIPIEQQGIGDRSTAESRKNFDAFVGKAKRSMSASATPPIGTLASGVGSSKAATDRVPVTDTKSTKGTKPSAEPMPSIKPIAKGKSKQPVNTSKSVGKQKASPTPVEEDEVMEDVSPVRSVSQDKNSTKSPSPSSSSESSTSDSEEEEDKSEEEEDEVEEPDTPQNKPTPSNNKPSKPKNPEPIESSSSSSSSSDESEPEKEIYDIKGALGLSDSDDDDYEETPSRGMVREESPVKGPAKRQLRSSSPEKKNHMRISYDTPASKLSVEPVSESASEDEDRNMDDADADDEASKPGNSIVVKPLRKPIVTEEEEDEDEDEEEEGEEAKSQASENESAASTDQEMESPSQSDNEDEIGTQASGVPTSSISVVPESSIASHKPAIQSQESDDDDDSRSTTTTNTNTSTSKVDSDEDSVSGSEQEEKSATPEPEPPKSSVKAMQALFRKPATVPKNPSVNGTQRPPPPQRFSKTPEPSQPSNSKPMVTFSPSKLPPSRMNRSTLGYISPSPQPPPSSMPPRLPSQMLPPKDARKRTSLNKHYKGLSMLSEQEIPETRESGRTPTLAKAAVITSSGGANAKSRLSQGRQAFDEIFESQKGGKDTDDDDSDGSSDSDGSQSSDEEEEGKEKSKDKKFGLKSLWAWV</sequence>
<feature type="compositionally biased region" description="Polar residues" evidence="1">
    <location>
        <begin position="190"/>
        <end position="217"/>
    </location>
</feature>
<feature type="compositionally biased region" description="Basic residues" evidence="1">
    <location>
        <begin position="1147"/>
        <end position="1158"/>
    </location>
</feature>
<feature type="compositionally biased region" description="Acidic residues" evidence="1">
    <location>
        <begin position="762"/>
        <end position="781"/>
    </location>
</feature>
<feature type="compositionally biased region" description="Polar residues" evidence="1">
    <location>
        <begin position="572"/>
        <end position="588"/>
    </location>
</feature>
<evidence type="ECO:0000313" key="4">
    <source>
        <dbReference type="Proteomes" id="UP001365542"/>
    </source>
</evidence>
<feature type="compositionally biased region" description="Polar residues" evidence="1">
    <location>
        <begin position="497"/>
        <end position="509"/>
    </location>
</feature>
<feature type="compositionally biased region" description="Polar residues" evidence="1">
    <location>
        <begin position="947"/>
        <end position="968"/>
    </location>
</feature>
<protein>
    <recommendedName>
        <fullName evidence="2">Nucleolar protein Dnt1-like N-terminal domain-containing protein</fullName>
    </recommendedName>
</protein>
<keyword evidence="4" id="KW-1185">Reference proteome</keyword>
<feature type="compositionally biased region" description="Low complexity" evidence="1">
    <location>
        <begin position="782"/>
        <end position="794"/>
    </location>
</feature>
<gene>
    <name evidence="3" type="ORF">TWF694_011010</name>
</gene>
<comment type="caution">
    <text evidence="3">The sequence shown here is derived from an EMBL/GenBank/DDBJ whole genome shotgun (WGS) entry which is preliminary data.</text>
</comment>
<feature type="compositionally biased region" description="Low complexity" evidence="1">
    <location>
        <begin position="1014"/>
        <end position="1026"/>
    </location>
</feature>
<accession>A0AAV9XDZ9</accession>
<reference evidence="3 4" key="1">
    <citation type="submission" date="2019-10" db="EMBL/GenBank/DDBJ databases">
        <authorList>
            <person name="Palmer J.M."/>
        </authorList>
    </citation>
    <scope>NUCLEOTIDE SEQUENCE [LARGE SCALE GENOMIC DNA]</scope>
    <source>
        <strain evidence="3 4">TWF694</strain>
    </source>
</reference>
<dbReference type="Proteomes" id="UP001365542">
    <property type="component" value="Unassembled WGS sequence"/>
</dbReference>
<feature type="compositionally biased region" description="Low complexity" evidence="1">
    <location>
        <begin position="802"/>
        <end position="813"/>
    </location>
</feature>
<organism evidence="3 4">
    <name type="scientific">Orbilia ellipsospora</name>
    <dbReference type="NCBI Taxonomy" id="2528407"/>
    <lineage>
        <taxon>Eukaryota</taxon>
        <taxon>Fungi</taxon>
        <taxon>Dikarya</taxon>
        <taxon>Ascomycota</taxon>
        <taxon>Pezizomycotina</taxon>
        <taxon>Orbiliomycetes</taxon>
        <taxon>Orbiliales</taxon>
        <taxon>Orbiliaceae</taxon>
        <taxon>Orbilia</taxon>
    </lineage>
</organism>
<feature type="region of interest" description="Disordered" evidence="1">
    <location>
        <begin position="456"/>
        <end position="607"/>
    </location>
</feature>
<feature type="compositionally biased region" description="Acidic residues" evidence="1">
    <location>
        <begin position="928"/>
        <end position="943"/>
    </location>
</feature>
<feature type="compositionally biased region" description="Basic and acidic residues" evidence="1">
    <location>
        <begin position="158"/>
        <end position="171"/>
    </location>
</feature>
<proteinExistence type="predicted"/>
<evidence type="ECO:0000256" key="1">
    <source>
        <dbReference type="SAM" id="MobiDB-lite"/>
    </source>
</evidence>
<feature type="compositionally biased region" description="Acidic residues" evidence="1">
    <location>
        <begin position="893"/>
        <end position="908"/>
    </location>
</feature>
<feature type="compositionally biased region" description="Low complexity" evidence="1">
    <location>
        <begin position="466"/>
        <end position="478"/>
    </location>
</feature>
<dbReference type="InterPro" id="IPR018844">
    <property type="entry name" value="Dnt1-like_N"/>
</dbReference>
<feature type="compositionally biased region" description="Polar residues" evidence="1">
    <location>
        <begin position="976"/>
        <end position="987"/>
    </location>
</feature>
<feature type="compositionally biased region" description="Basic and acidic residues" evidence="1">
    <location>
        <begin position="1241"/>
        <end position="1250"/>
    </location>
</feature>
<feature type="compositionally biased region" description="Polar residues" evidence="1">
    <location>
        <begin position="1086"/>
        <end position="1106"/>
    </location>
</feature>
<feature type="compositionally biased region" description="Acidic residues" evidence="1">
    <location>
        <begin position="1218"/>
        <end position="1227"/>
    </location>
</feature>
<feature type="compositionally biased region" description="Acidic residues" evidence="1">
    <location>
        <begin position="172"/>
        <end position="185"/>
    </location>
</feature>
<feature type="domain" description="Nucleolar protein Dnt1-like N-terminal" evidence="2">
    <location>
        <begin position="28"/>
        <end position="87"/>
    </location>
</feature>
<feature type="compositionally biased region" description="Basic and acidic residues" evidence="1">
    <location>
        <begin position="556"/>
        <end position="569"/>
    </location>
</feature>
<feature type="compositionally biased region" description="Polar residues" evidence="1">
    <location>
        <begin position="411"/>
        <end position="423"/>
    </location>
</feature>
<feature type="compositionally biased region" description="Polar residues" evidence="1">
    <location>
        <begin position="339"/>
        <end position="352"/>
    </location>
</feature>
<name>A0AAV9XDZ9_9PEZI</name>
<dbReference type="AlphaFoldDB" id="A0AAV9XDZ9"/>
<feature type="compositionally biased region" description="Acidic residues" evidence="1">
    <location>
        <begin position="131"/>
        <end position="146"/>
    </location>
</feature>
<feature type="compositionally biased region" description="Low complexity" evidence="1">
    <location>
        <begin position="747"/>
        <end position="761"/>
    </location>
</feature>
<evidence type="ECO:0000259" key="2">
    <source>
        <dbReference type="Pfam" id="PF10407"/>
    </source>
</evidence>
<evidence type="ECO:0000313" key="3">
    <source>
        <dbReference type="EMBL" id="KAK6538128.1"/>
    </source>
</evidence>
<feature type="compositionally biased region" description="Low complexity" evidence="1">
    <location>
        <begin position="316"/>
        <end position="331"/>
    </location>
</feature>
<feature type="compositionally biased region" description="Polar residues" evidence="1">
    <location>
        <begin position="517"/>
        <end position="542"/>
    </location>
</feature>
<feature type="compositionally biased region" description="Pro residues" evidence="1">
    <location>
        <begin position="1125"/>
        <end position="1137"/>
    </location>
</feature>
<dbReference type="Pfam" id="PF10407">
    <property type="entry name" value="Cytokin_check_N"/>
    <property type="match status" value="1"/>
</dbReference>
<feature type="region of interest" description="Disordered" evidence="1">
    <location>
        <begin position="314"/>
        <end position="423"/>
    </location>
</feature>
<feature type="region of interest" description="Disordered" evidence="1">
    <location>
        <begin position="128"/>
        <end position="239"/>
    </location>
</feature>
<feature type="region of interest" description="Disordered" evidence="1">
    <location>
        <begin position="646"/>
        <end position="1259"/>
    </location>
</feature>
<dbReference type="EMBL" id="JAVHJO010000008">
    <property type="protein sequence ID" value="KAK6538128.1"/>
    <property type="molecule type" value="Genomic_DNA"/>
</dbReference>
<feature type="compositionally biased region" description="Polar residues" evidence="1">
    <location>
        <begin position="1186"/>
        <end position="1202"/>
    </location>
</feature>